<gene>
    <name evidence="2" type="ORF">CRE_13970</name>
</gene>
<dbReference type="InterPro" id="IPR001810">
    <property type="entry name" value="F-box_dom"/>
</dbReference>
<sequence>MSSSLSQFFPLFSLPCLAMEEVLRHLTPIELLCISMINKSYLRRTVRRITRRNPLDLRVYFTPTKKLFCFFPNGLKPEAIDLSVPTPDYTDPSGGYRHFLNLVTDRFHIKSIFFHIDDSSDFRVMGMMKEAVLRGLQLGGLLIRARELPFSVAYFLSKCTREATLQLYSPQSRSLLVHNFSTSPLQWIRVREGAGVRLSTLMSMMHCRRVEVSRVFIEGDKLNRVIRRWMRQPDYRLEEMELRFDLHRLDTNWKIMEGIEEAVRMDDNCYSIQRSDGVKATVFFTEQLFLMKVYGN</sequence>
<dbReference type="AlphaFoldDB" id="E3M8K7"/>
<reference evidence="2" key="1">
    <citation type="submission" date="2007-07" db="EMBL/GenBank/DDBJ databases">
        <title>PCAP assembly of the Caenorhabditis remanei genome.</title>
        <authorList>
            <consortium name="The Caenorhabditis remanei Sequencing Consortium"/>
            <person name="Wilson R.K."/>
        </authorList>
    </citation>
    <scope>NUCLEOTIDE SEQUENCE [LARGE SCALE GENOMIC DNA]</scope>
    <source>
        <strain evidence="2">PB4641</strain>
    </source>
</reference>
<dbReference type="HOGENOM" id="CLU_940858_0_0_1"/>
<dbReference type="PANTHER" id="PTHR22899:SF0">
    <property type="entry name" value="F-BOX ASSOCIATED DOMAIN-CONTAINING PROTEIN-RELATED"/>
    <property type="match status" value="1"/>
</dbReference>
<evidence type="ECO:0000313" key="2">
    <source>
        <dbReference type="EMBL" id="EFO95720.1"/>
    </source>
</evidence>
<feature type="domain" description="F-box" evidence="1">
    <location>
        <begin position="8"/>
        <end position="41"/>
    </location>
</feature>
<dbReference type="PROSITE" id="PS50181">
    <property type="entry name" value="FBOX"/>
    <property type="match status" value="1"/>
</dbReference>
<dbReference type="EMBL" id="DS268429">
    <property type="protein sequence ID" value="EFO95720.1"/>
    <property type="molecule type" value="Genomic_DNA"/>
</dbReference>
<dbReference type="Proteomes" id="UP000008281">
    <property type="component" value="Unassembled WGS sequence"/>
</dbReference>
<organism evidence="3">
    <name type="scientific">Caenorhabditis remanei</name>
    <name type="common">Caenorhabditis vulgaris</name>
    <dbReference type="NCBI Taxonomy" id="31234"/>
    <lineage>
        <taxon>Eukaryota</taxon>
        <taxon>Metazoa</taxon>
        <taxon>Ecdysozoa</taxon>
        <taxon>Nematoda</taxon>
        <taxon>Chromadorea</taxon>
        <taxon>Rhabditida</taxon>
        <taxon>Rhabditina</taxon>
        <taxon>Rhabditomorpha</taxon>
        <taxon>Rhabditoidea</taxon>
        <taxon>Rhabditidae</taxon>
        <taxon>Peloderinae</taxon>
        <taxon>Caenorhabditis</taxon>
    </lineage>
</organism>
<dbReference type="PANTHER" id="PTHR22899">
    <property type="entry name" value="CYCLIN-RELATED F-BOX FAMILY"/>
    <property type="match status" value="1"/>
</dbReference>
<dbReference type="GeneID" id="9805758"/>
<dbReference type="InterPro" id="IPR053222">
    <property type="entry name" value="Zygotic_Embryogenesis-Asso"/>
</dbReference>
<dbReference type="RefSeq" id="XP_003107400.2">
    <property type="nucleotide sequence ID" value="XM_003107352.2"/>
</dbReference>
<dbReference type="CTD" id="9805758"/>
<accession>E3M8K7</accession>
<protein>
    <recommendedName>
        <fullName evidence="1">F-box domain-containing protein</fullName>
    </recommendedName>
</protein>
<name>E3M8K7_CAERE</name>
<evidence type="ECO:0000313" key="3">
    <source>
        <dbReference type="Proteomes" id="UP000008281"/>
    </source>
</evidence>
<dbReference type="InParanoid" id="E3M8K7"/>
<dbReference type="KEGG" id="crq:GCK72_003455"/>
<evidence type="ECO:0000259" key="1">
    <source>
        <dbReference type="PROSITE" id="PS50181"/>
    </source>
</evidence>
<keyword evidence="3" id="KW-1185">Reference proteome</keyword>
<proteinExistence type="predicted"/>